<accession>A0A8S5VF36</accession>
<organism evidence="1">
    <name type="scientific">Myoviridae sp. ctai52</name>
    <dbReference type="NCBI Taxonomy" id="2825134"/>
    <lineage>
        <taxon>Viruses</taxon>
        <taxon>Duplodnaviria</taxon>
        <taxon>Heunggongvirae</taxon>
        <taxon>Uroviricota</taxon>
        <taxon>Caudoviricetes</taxon>
    </lineage>
</organism>
<proteinExistence type="predicted"/>
<protein>
    <submittedName>
        <fullName evidence="1">Uncharacterized protein</fullName>
    </submittedName>
</protein>
<reference evidence="1" key="1">
    <citation type="journal article" date="2021" name="Proc. Natl. Acad. Sci. U.S.A.">
        <title>A Catalog of Tens of Thousands of Viruses from Human Metagenomes Reveals Hidden Associations with Chronic Diseases.</title>
        <authorList>
            <person name="Tisza M.J."/>
            <person name="Buck C.B."/>
        </authorList>
    </citation>
    <scope>NUCLEOTIDE SEQUENCE</scope>
    <source>
        <strain evidence="1">Ctai52</strain>
    </source>
</reference>
<name>A0A8S5VF36_9CAUD</name>
<sequence>MILSDRFNSLDPLSLDNFRAVEVFKLVKNLNTYIDNHKEDNQARTSYAGNTAKNNKKRYSVKVTDC</sequence>
<dbReference type="EMBL" id="BK016258">
    <property type="protein sequence ID" value="DAG05385.1"/>
    <property type="molecule type" value="Genomic_DNA"/>
</dbReference>
<evidence type="ECO:0000313" key="1">
    <source>
        <dbReference type="EMBL" id="DAG05385.1"/>
    </source>
</evidence>